<comment type="caution">
    <text evidence="2">The sequence shown here is derived from an EMBL/GenBank/DDBJ whole genome shotgun (WGS) entry which is preliminary data.</text>
</comment>
<name>A0AA42CSK3_9SPHN</name>
<feature type="signal peptide" evidence="1">
    <location>
        <begin position="1"/>
        <end position="19"/>
    </location>
</feature>
<accession>A0AA42CSK3</accession>
<dbReference type="AlphaFoldDB" id="A0AA42CSK3"/>
<dbReference type="SUPFAM" id="SSF53474">
    <property type="entry name" value="alpha/beta-Hydrolases"/>
    <property type="match status" value="2"/>
</dbReference>
<keyword evidence="3" id="KW-1185">Reference proteome</keyword>
<dbReference type="Proteomes" id="UP001165565">
    <property type="component" value="Unassembled WGS sequence"/>
</dbReference>
<dbReference type="PROSITE" id="PS51257">
    <property type="entry name" value="PROKAR_LIPOPROTEIN"/>
    <property type="match status" value="1"/>
</dbReference>
<dbReference type="RefSeq" id="WP_265267464.1">
    <property type="nucleotide sequence ID" value="NZ_JANFAV010000001.1"/>
</dbReference>
<gene>
    <name evidence="2" type="ORF">NEE01_01405</name>
</gene>
<protein>
    <submittedName>
        <fullName evidence="2">Prolyl oligopeptidase family serine peptidase</fullName>
    </submittedName>
</protein>
<evidence type="ECO:0000313" key="2">
    <source>
        <dbReference type="EMBL" id="MCW6533433.1"/>
    </source>
</evidence>
<dbReference type="InterPro" id="IPR029058">
    <property type="entry name" value="AB_hydrolase_fold"/>
</dbReference>
<reference evidence="2" key="1">
    <citation type="submission" date="2022-06" db="EMBL/GenBank/DDBJ databases">
        <title>Sphingomonas sp. nov. isolated from rhizosphere soil of tomato.</title>
        <authorList>
            <person name="Dong H."/>
            <person name="Gao R."/>
        </authorList>
    </citation>
    <scope>NUCLEOTIDE SEQUENCE</scope>
    <source>
        <strain evidence="2">MMSM24</strain>
    </source>
</reference>
<feature type="chain" id="PRO_5041234431" evidence="1">
    <location>
        <begin position="20"/>
        <end position="440"/>
    </location>
</feature>
<sequence>MRRAILPLVALLLASCGGGAPIDAAQQRLLDRMRQAGATDLAAARSADGGMSVGGRLAGREFGVAVPATWNGGVVLFANGYSTPGTPVGMPPDPIAGDHSGGFLTAAYRDGFAVGESAYDKWGIGVKSAVANTMRLRGWFGKVGAKRFYISGGSMGGNITLALIEKYPDAFSGAMAACGVTAGWEEEIAHLVDLRAAYNYFTRGTDYALPGDPDITRNGVSPIPPAGLGFARPLWLYWQMRRMAAPIAALFKAARADPHGREAKMVARIASVADADADPASFAFPILTAMLGMDDMRESFGGLVYGNRDKHYASPLLDAAETEALNRDIQRNDADPAAVAFARQWYRPTGRFHTPLVGVHNPHDGLVFADQATMLRKRVIAAGNQARLFQLWAPSQQKDIPTTGLTGWAHCGFTPRQAGMLWTTLNRWVETGQRPADGRY</sequence>
<evidence type="ECO:0000313" key="3">
    <source>
        <dbReference type="Proteomes" id="UP001165565"/>
    </source>
</evidence>
<dbReference type="Gene3D" id="3.40.50.1820">
    <property type="entry name" value="alpha/beta hydrolase"/>
    <property type="match status" value="1"/>
</dbReference>
<dbReference type="EMBL" id="JANFAV010000001">
    <property type="protein sequence ID" value="MCW6533433.1"/>
    <property type="molecule type" value="Genomic_DNA"/>
</dbReference>
<organism evidence="2 3">
    <name type="scientific">Sphingomonas lycopersici</name>
    <dbReference type="NCBI Taxonomy" id="2951807"/>
    <lineage>
        <taxon>Bacteria</taxon>
        <taxon>Pseudomonadati</taxon>
        <taxon>Pseudomonadota</taxon>
        <taxon>Alphaproteobacteria</taxon>
        <taxon>Sphingomonadales</taxon>
        <taxon>Sphingomonadaceae</taxon>
        <taxon>Sphingomonas</taxon>
    </lineage>
</organism>
<evidence type="ECO:0000256" key="1">
    <source>
        <dbReference type="SAM" id="SignalP"/>
    </source>
</evidence>
<keyword evidence="1" id="KW-0732">Signal</keyword>
<proteinExistence type="predicted"/>